<feature type="binding site" evidence="12">
    <location>
        <position position="150"/>
    </location>
    <ligand>
        <name>Fe cation</name>
        <dbReference type="ChEBI" id="CHEBI:24875"/>
    </ligand>
</feature>
<dbReference type="InterPro" id="IPR043135">
    <property type="entry name" value="Fur_C"/>
</dbReference>
<dbReference type="InterPro" id="IPR002481">
    <property type="entry name" value="FUR"/>
</dbReference>
<dbReference type="Pfam" id="PF01475">
    <property type="entry name" value="FUR"/>
    <property type="match status" value="1"/>
</dbReference>
<dbReference type="GO" id="GO:0008270">
    <property type="term" value="F:zinc ion binding"/>
    <property type="evidence" value="ECO:0007669"/>
    <property type="project" value="TreeGrafter"/>
</dbReference>
<evidence type="ECO:0000256" key="2">
    <source>
        <dbReference type="ARBA" id="ARBA00007957"/>
    </source>
</evidence>
<dbReference type="FunFam" id="1.10.10.10:FF:000051">
    <property type="entry name" value="Fur family transcriptional regulator"/>
    <property type="match status" value="1"/>
</dbReference>
<dbReference type="AlphaFoldDB" id="A0A8J2Z8S2"/>
<evidence type="ECO:0000256" key="10">
    <source>
        <dbReference type="ARBA" id="ARBA00023125"/>
    </source>
</evidence>
<evidence type="ECO:0000256" key="11">
    <source>
        <dbReference type="ARBA" id="ARBA00023163"/>
    </source>
</evidence>
<evidence type="ECO:0000256" key="3">
    <source>
        <dbReference type="ARBA" id="ARBA00011738"/>
    </source>
</evidence>
<evidence type="ECO:0000256" key="1">
    <source>
        <dbReference type="ARBA" id="ARBA00004496"/>
    </source>
</evidence>
<dbReference type="Gene3D" id="1.10.10.10">
    <property type="entry name" value="Winged helix-like DNA-binding domain superfamily/Winged helix DNA-binding domain"/>
    <property type="match status" value="1"/>
</dbReference>
<dbReference type="GO" id="GO:1900376">
    <property type="term" value="P:regulation of secondary metabolite biosynthetic process"/>
    <property type="evidence" value="ECO:0007669"/>
    <property type="project" value="TreeGrafter"/>
</dbReference>
<dbReference type="GO" id="GO:0005829">
    <property type="term" value="C:cytosol"/>
    <property type="evidence" value="ECO:0007669"/>
    <property type="project" value="TreeGrafter"/>
</dbReference>
<feature type="compositionally biased region" description="Gly residues" evidence="13">
    <location>
        <begin position="225"/>
        <end position="234"/>
    </location>
</feature>
<evidence type="ECO:0000313" key="15">
    <source>
        <dbReference type="Proteomes" id="UP000597507"/>
    </source>
</evidence>
<dbReference type="GO" id="GO:0000976">
    <property type="term" value="F:transcription cis-regulatory region binding"/>
    <property type="evidence" value="ECO:0007669"/>
    <property type="project" value="TreeGrafter"/>
</dbReference>
<dbReference type="GO" id="GO:0003700">
    <property type="term" value="F:DNA-binding transcription factor activity"/>
    <property type="evidence" value="ECO:0007669"/>
    <property type="project" value="InterPro"/>
</dbReference>
<sequence>MGSAPATRRPAAPGPQSGRTRASEGTPGIGMDTRPEPPKPAATAARSARAARAASAPAHPPAPEPSRIERLCVARGLKMTGQRRVIAQVLSDSSDHPDVEELYRRARARDARISIATVYRTVRLLEEVGILERHDFGGGRARYEPTEHGHHLHLIDVDTGRVIEFEAAAHTSLAREIAARLGFELVGHRVELFGRRRAADAAPPAPQDAAARADAAAAARDPRRAGGGRGGHRA</sequence>
<gene>
    <name evidence="14" type="ORF">GCM10010964_06840</name>
</gene>
<keyword evidence="12" id="KW-0408">Iron</keyword>
<feature type="region of interest" description="Disordered" evidence="13">
    <location>
        <begin position="198"/>
        <end position="234"/>
    </location>
</feature>
<feature type="compositionally biased region" description="Low complexity" evidence="13">
    <location>
        <begin position="207"/>
        <end position="219"/>
    </location>
</feature>
<comment type="similarity">
    <text evidence="2">Belongs to the Fur family.</text>
</comment>
<comment type="subunit">
    <text evidence="3">Homodimer.</text>
</comment>
<organism evidence="14 15">
    <name type="scientific">Caldovatus sediminis</name>
    <dbReference type="NCBI Taxonomy" id="2041189"/>
    <lineage>
        <taxon>Bacteria</taxon>
        <taxon>Pseudomonadati</taxon>
        <taxon>Pseudomonadota</taxon>
        <taxon>Alphaproteobacteria</taxon>
        <taxon>Acetobacterales</taxon>
        <taxon>Roseomonadaceae</taxon>
        <taxon>Caldovatus</taxon>
    </lineage>
</organism>
<feature type="compositionally biased region" description="Low complexity" evidence="13">
    <location>
        <begin position="1"/>
        <end position="15"/>
    </location>
</feature>
<evidence type="ECO:0000256" key="13">
    <source>
        <dbReference type="SAM" id="MobiDB-lite"/>
    </source>
</evidence>
<comment type="cofactor">
    <cofactor evidence="12">
        <name>Mn(2+)</name>
        <dbReference type="ChEBI" id="CHEBI:29035"/>
    </cofactor>
    <cofactor evidence="12">
        <name>Fe(2+)</name>
        <dbReference type="ChEBI" id="CHEBI:29033"/>
    </cofactor>
    <text evidence="12">Binds 1 Mn(2+) or Fe(2+) ion per subunit.</text>
</comment>
<dbReference type="PANTHER" id="PTHR33202:SF2">
    <property type="entry name" value="FERRIC UPTAKE REGULATION PROTEIN"/>
    <property type="match status" value="1"/>
</dbReference>
<protein>
    <recommendedName>
        <fullName evidence="4">Ferric uptake regulation protein</fullName>
    </recommendedName>
</protein>
<keyword evidence="15" id="KW-1185">Reference proteome</keyword>
<evidence type="ECO:0000256" key="6">
    <source>
        <dbReference type="ARBA" id="ARBA00022491"/>
    </source>
</evidence>
<feature type="binding site" evidence="12">
    <location>
        <position position="188"/>
    </location>
    <ligand>
        <name>Fe cation</name>
        <dbReference type="ChEBI" id="CHEBI:24875"/>
    </ligand>
</feature>
<evidence type="ECO:0000256" key="9">
    <source>
        <dbReference type="ARBA" id="ARBA00023015"/>
    </source>
</evidence>
<comment type="subcellular location">
    <subcellularLocation>
        <location evidence="1">Cytoplasm</location>
    </subcellularLocation>
</comment>
<keyword evidence="8" id="KW-0862">Zinc</keyword>
<dbReference type="InterPro" id="IPR036390">
    <property type="entry name" value="WH_DNA-bd_sf"/>
</dbReference>
<dbReference type="CDD" id="cd07153">
    <property type="entry name" value="Fur_like"/>
    <property type="match status" value="1"/>
</dbReference>
<keyword evidence="7 12" id="KW-0479">Metal-binding</keyword>
<name>A0A8J2Z8S2_9PROT</name>
<evidence type="ECO:0000256" key="8">
    <source>
        <dbReference type="ARBA" id="ARBA00022833"/>
    </source>
</evidence>
<reference evidence="14 15" key="1">
    <citation type="journal article" date="2014" name="Int. J. Syst. Evol. Microbiol.">
        <title>Complete genome sequence of Corynebacterium casei LMG S-19264T (=DSM 44701T), isolated from a smear-ripened cheese.</title>
        <authorList>
            <consortium name="US DOE Joint Genome Institute (JGI-PGF)"/>
            <person name="Walter F."/>
            <person name="Albersmeier A."/>
            <person name="Kalinowski J."/>
            <person name="Ruckert C."/>
        </authorList>
    </citation>
    <scope>NUCLEOTIDE SEQUENCE [LARGE SCALE GENOMIC DNA]</scope>
    <source>
        <strain evidence="14 15">CGMCC 1.16330</strain>
    </source>
</reference>
<dbReference type="EMBL" id="BMKS01000002">
    <property type="protein sequence ID" value="GGG21275.1"/>
    <property type="molecule type" value="Genomic_DNA"/>
</dbReference>
<keyword evidence="11" id="KW-0804">Transcription</keyword>
<dbReference type="PANTHER" id="PTHR33202">
    <property type="entry name" value="ZINC UPTAKE REGULATION PROTEIN"/>
    <property type="match status" value="1"/>
</dbReference>
<evidence type="ECO:0000256" key="7">
    <source>
        <dbReference type="ARBA" id="ARBA00022723"/>
    </source>
</evidence>
<keyword evidence="9" id="KW-0805">Transcription regulation</keyword>
<keyword evidence="5" id="KW-0963">Cytoplasm</keyword>
<dbReference type="InterPro" id="IPR036388">
    <property type="entry name" value="WH-like_DNA-bd_sf"/>
</dbReference>
<proteinExistence type="inferred from homology"/>
<dbReference type="Gene3D" id="3.30.1490.190">
    <property type="match status" value="1"/>
</dbReference>
<keyword evidence="10" id="KW-0238">DNA-binding</keyword>
<comment type="caution">
    <text evidence="14">The sequence shown here is derived from an EMBL/GenBank/DDBJ whole genome shotgun (WGS) entry which is preliminary data.</text>
</comment>
<accession>A0A8J2Z8S2</accession>
<dbReference type="Proteomes" id="UP000597507">
    <property type="component" value="Unassembled WGS sequence"/>
</dbReference>
<evidence type="ECO:0000256" key="12">
    <source>
        <dbReference type="PIRSR" id="PIRSR602481-2"/>
    </source>
</evidence>
<dbReference type="SUPFAM" id="SSF46785">
    <property type="entry name" value="Winged helix' DNA-binding domain"/>
    <property type="match status" value="1"/>
</dbReference>
<evidence type="ECO:0000256" key="4">
    <source>
        <dbReference type="ARBA" id="ARBA00020910"/>
    </source>
</evidence>
<evidence type="ECO:0000313" key="14">
    <source>
        <dbReference type="EMBL" id="GGG21275.1"/>
    </source>
</evidence>
<feature type="region of interest" description="Disordered" evidence="13">
    <location>
        <begin position="1"/>
        <end position="67"/>
    </location>
</feature>
<evidence type="ECO:0000256" key="5">
    <source>
        <dbReference type="ARBA" id="ARBA00022490"/>
    </source>
</evidence>
<dbReference type="GO" id="GO:0045892">
    <property type="term" value="P:negative regulation of DNA-templated transcription"/>
    <property type="evidence" value="ECO:0007669"/>
    <property type="project" value="TreeGrafter"/>
</dbReference>
<feature type="compositionally biased region" description="Low complexity" evidence="13">
    <location>
        <begin position="41"/>
        <end position="57"/>
    </location>
</feature>
<keyword evidence="6" id="KW-0678">Repressor</keyword>